<feature type="transmembrane region" description="Helical" evidence="1">
    <location>
        <begin position="53"/>
        <end position="78"/>
    </location>
</feature>
<reference evidence="2" key="1">
    <citation type="submission" date="2021-05" db="EMBL/GenBank/DDBJ databases">
        <authorList>
            <person name="Alioto T."/>
            <person name="Alioto T."/>
            <person name="Gomez Garrido J."/>
        </authorList>
    </citation>
    <scope>NUCLEOTIDE SEQUENCE</scope>
</reference>
<keyword evidence="1" id="KW-0812">Transmembrane</keyword>
<accession>A0A8D8CTS3</accession>
<feature type="transmembrane region" description="Helical" evidence="1">
    <location>
        <begin position="12"/>
        <end position="33"/>
    </location>
</feature>
<protein>
    <submittedName>
        <fullName evidence="2">(northern house mosquito) hypothetical protein</fullName>
    </submittedName>
</protein>
<dbReference type="EMBL" id="HBUE01138183">
    <property type="protein sequence ID" value="CAG6499592.1"/>
    <property type="molecule type" value="Transcribed_RNA"/>
</dbReference>
<sequence>MFWYSWCSINRFCGTCCGGGIGAGALLPFLDSFLTLSPLLTAVELLELADRSFSFLAAFFSFFLRSLFSFSFALFSLLELFLLFPAGRGGVCCCCSCSRWCKGMSW</sequence>
<proteinExistence type="predicted"/>
<evidence type="ECO:0000313" key="2">
    <source>
        <dbReference type="EMBL" id="CAG6499598.1"/>
    </source>
</evidence>
<keyword evidence="1" id="KW-0472">Membrane</keyword>
<dbReference type="AlphaFoldDB" id="A0A8D8CTS3"/>
<dbReference type="EMBL" id="HBUE01138188">
    <property type="protein sequence ID" value="CAG6499596.1"/>
    <property type="molecule type" value="Transcribed_RNA"/>
</dbReference>
<dbReference type="EMBL" id="HBUE01138185">
    <property type="protein sequence ID" value="CAG6499594.1"/>
    <property type="molecule type" value="Transcribed_RNA"/>
</dbReference>
<evidence type="ECO:0000256" key="1">
    <source>
        <dbReference type="SAM" id="Phobius"/>
    </source>
</evidence>
<dbReference type="EMBL" id="HBUE01138192">
    <property type="protein sequence ID" value="CAG6499598.1"/>
    <property type="molecule type" value="Transcribed_RNA"/>
</dbReference>
<name>A0A8D8CTS3_CULPI</name>
<organism evidence="2">
    <name type="scientific">Culex pipiens</name>
    <name type="common">House mosquito</name>
    <dbReference type="NCBI Taxonomy" id="7175"/>
    <lineage>
        <taxon>Eukaryota</taxon>
        <taxon>Metazoa</taxon>
        <taxon>Ecdysozoa</taxon>
        <taxon>Arthropoda</taxon>
        <taxon>Hexapoda</taxon>
        <taxon>Insecta</taxon>
        <taxon>Pterygota</taxon>
        <taxon>Neoptera</taxon>
        <taxon>Endopterygota</taxon>
        <taxon>Diptera</taxon>
        <taxon>Nematocera</taxon>
        <taxon>Culicoidea</taxon>
        <taxon>Culicidae</taxon>
        <taxon>Culicinae</taxon>
        <taxon>Culicini</taxon>
        <taxon>Culex</taxon>
        <taxon>Culex</taxon>
    </lineage>
</organism>
<keyword evidence="1" id="KW-1133">Transmembrane helix</keyword>